<dbReference type="CTD" id="3092"/>
<name>A0A0K8U543_BACLA</name>
<feature type="coiled-coil region" evidence="5">
    <location>
        <begin position="322"/>
        <end position="374"/>
    </location>
</feature>
<dbReference type="OrthoDB" id="8178130at2759"/>
<proteinExistence type="inferred from homology"/>
<dbReference type="SMART" id="SM00307">
    <property type="entry name" value="ILWEQ"/>
    <property type="match status" value="1"/>
</dbReference>
<dbReference type="Gene3D" id="1.20.1410.10">
    <property type="entry name" value="I/LWEQ domain"/>
    <property type="match status" value="1"/>
</dbReference>
<dbReference type="InterPro" id="IPR035964">
    <property type="entry name" value="I/LWEQ_dom_sf"/>
</dbReference>
<dbReference type="GO" id="GO:0032051">
    <property type="term" value="F:clathrin light chain binding"/>
    <property type="evidence" value="ECO:0007669"/>
    <property type="project" value="TreeGrafter"/>
</dbReference>
<dbReference type="InterPro" id="IPR011417">
    <property type="entry name" value="ANTH_dom"/>
</dbReference>
<feature type="domain" description="I/LWEQ" evidence="7">
    <location>
        <begin position="825"/>
        <end position="1067"/>
    </location>
</feature>
<evidence type="ECO:0000256" key="2">
    <source>
        <dbReference type="ARBA" id="ARBA00010135"/>
    </source>
</evidence>
<evidence type="ECO:0000256" key="5">
    <source>
        <dbReference type="SAM" id="Coils"/>
    </source>
</evidence>
<dbReference type="PANTHER" id="PTHR10407">
    <property type="entry name" value="HUNTINGTIN INTERACTING PROTEIN 1"/>
    <property type="match status" value="1"/>
</dbReference>
<dbReference type="CDD" id="cd17006">
    <property type="entry name" value="ANTH_N_HIP1_like"/>
    <property type="match status" value="1"/>
</dbReference>
<dbReference type="FunFam" id="1.25.40.90:FF:000012">
    <property type="entry name" value="Huntingtin interacting protein 1-related"/>
    <property type="match status" value="1"/>
</dbReference>
<evidence type="ECO:0000259" key="7">
    <source>
        <dbReference type="PROSITE" id="PS50945"/>
    </source>
</evidence>
<protein>
    <submittedName>
        <fullName evidence="8">Huntingtin-interacting protein 1</fullName>
    </submittedName>
</protein>
<feature type="coiled-coil region" evidence="5">
    <location>
        <begin position="448"/>
        <end position="661"/>
    </location>
</feature>
<gene>
    <name evidence="8" type="primary">HIP1_1</name>
    <name evidence="8" type="ORF">c0_g1_i2</name>
</gene>
<comment type="subcellular location">
    <subcellularLocation>
        <location evidence="1">Cytoplasm</location>
    </subcellularLocation>
</comment>
<dbReference type="GO" id="GO:0080025">
    <property type="term" value="F:phosphatidylinositol-3,5-bisphosphate binding"/>
    <property type="evidence" value="ECO:0007669"/>
    <property type="project" value="TreeGrafter"/>
</dbReference>
<keyword evidence="4" id="KW-0009">Actin-binding</keyword>
<dbReference type="GeneID" id="108975424"/>
<dbReference type="InterPro" id="IPR030224">
    <property type="entry name" value="Sla2_fam"/>
</dbReference>
<evidence type="ECO:0000259" key="6">
    <source>
        <dbReference type="PROSITE" id="PS50942"/>
    </source>
</evidence>
<dbReference type="AlphaFoldDB" id="A0A0K8U543"/>
<evidence type="ECO:0000256" key="3">
    <source>
        <dbReference type="ARBA" id="ARBA00022490"/>
    </source>
</evidence>
<dbReference type="EMBL" id="GDHF01030611">
    <property type="protein sequence ID" value="JAI21703.1"/>
    <property type="molecule type" value="Transcribed_RNA"/>
</dbReference>
<dbReference type="InterPro" id="IPR008942">
    <property type="entry name" value="ENTH_VHS"/>
</dbReference>
<dbReference type="FunFam" id="1.20.1410.10:FF:000006">
    <property type="entry name" value="Huntingtin interacting protein"/>
    <property type="match status" value="1"/>
</dbReference>
<dbReference type="PROSITE" id="PS50942">
    <property type="entry name" value="ENTH"/>
    <property type="match status" value="1"/>
</dbReference>
<dbReference type="Pfam" id="PF01608">
    <property type="entry name" value="I_LWEQ"/>
    <property type="match status" value="1"/>
</dbReference>
<evidence type="ECO:0000256" key="4">
    <source>
        <dbReference type="ARBA" id="ARBA00023203"/>
    </source>
</evidence>
<feature type="domain" description="ENTH" evidence="6">
    <location>
        <begin position="4"/>
        <end position="132"/>
    </location>
</feature>
<dbReference type="GO" id="GO:0007015">
    <property type="term" value="P:actin filament organization"/>
    <property type="evidence" value="ECO:0007669"/>
    <property type="project" value="TreeGrafter"/>
</dbReference>
<dbReference type="GO" id="GO:0043325">
    <property type="term" value="F:phosphatidylinositol-3,4-bisphosphate binding"/>
    <property type="evidence" value="ECO:0007669"/>
    <property type="project" value="TreeGrafter"/>
</dbReference>
<dbReference type="Gene3D" id="1.25.40.90">
    <property type="match status" value="1"/>
</dbReference>
<dbReference type="SMART" id="SM00273">
    <property type="entry name" value="ENTH"/>
    <property type="match status" value="1"/>
</dbReference>
<dbReference type="PROSITE" id="PS50945">
    <property type="entry name" value="I_LWEQ"/>
    <property type="match status" value="1"/>
</dbReference>
<evidence type="ECO:0000313" key="8">
    <source>
        <dbReference type="EMBL" id="JAI21703.1"/>
    </source>
</evidence>
<dbReference type="Pfam" id="PF07651">
    <property type="entry name" value="ANTH"/>
    <property type="match status" value="1"/>
</dbReference>
<sequence length="1069" mass="122633">MAPTYDKEMFNMSTSVNKALNPMEAPLKMKHARFIIITTHRVKEAKSLWMIFTRQPLMENRFTAWKFCHLLHKVLREGHASTVKDSLMHKKMILEMGKLWGHLQDGVGNCIQAYSKLIVTKLEFHEKNILFPGSLLIDFKEIEKAAVDDINIYFQLCVEIFDYLDEILEVQSRVFTSINTYRMSSMTPQGQCRLAPLITLIQDSNPLYDLCVRVMFKLHDKLPNDILTGHRDRFRELFFKIKAFYDNVRPLQYFSDLIQVPHLPESAPNFTSKVDFGSYVPPVMYVQPDPEPPMETLVDTSISQESITTPTPTATRTEIVDNASLQNTIRDYEYALQEVQTELVTLRQNAEMQERNYEHELTRLRNEIAGLTSELTHSKEICTNIQALKDSLEQKLIETPILLQKATEEEQKAKISEEKFSKLKAMYTQIRDEHINLLRQQSESTKNLNREKHINTELQDEVSSLKSQISKIKEELEKSEKISTEKLALATEIETVSQDFQKLQREHEKLRKEYERFSDNKNSEIAELTVKTVQLQTESVALLESQLKMAELEGKLNTMNDTFTKTQMDHRVMVEELKRELENKKDNISELHARHERELKEKVNKIKELESDLNNVEQNLKENEIFVANLEIKQRANIEKLQEYQEQKSNLEAKLIAASTAIETEVEARRESERKYEVKLNSLYQKVLNTIEVATEAKVNEANQPNFDKTIKLVGDMEKILEQTSNIYGKFVENKQHIDDVTQLTIFLGCVFIMLHEQCLLIYNTTTDIGKGEDIYNQINSVKDPLLTLFQQIKTVEDITKTKHSIAETKQKLSALKKSVAELNKSSSNHVELGDLVENELAEMDKAIEEAAEKFVDLLSSARSKDEGIKLEVNEKILDACTFLMKCIKLLIRKAKALQEEIVSAGRGTTSIKEFYKRNSQWTEGLISASKSVAKGANLLVEAANKAIVSESTQNFELIVAAQEIAACTAQLVIASKVKAPKESQKLGDLTKASRDVSQATGQVVATVKDCNQSLEQLQEVDFTKLTSSQAKTMEMEIHVKVLELEQALQMQRLKLASFRRKHYQNSDD</sequence>
<dbReference type="PANTHER" id="PTHR10407:SF15">
    <property type="entry name" value="HUNTINGTIN INTERACTING PROTEIN 1"/>
    <property type="match status" value="1"/>
</dbReference>
<dbReference type="GO" id="GO:0048268">
    <property type="term" value="P:clathrin coat assembly"/>
    <property type="evidence" value="ECO:0007669"/>
    <property type="project" value="TreeGrafter"/>
</dbReference>
<organism evidence="8">
    <name type="scientific">Bactrocera latifrons</name>
    <name type="common">Malaysian fruit fly</name>
    <name type="synonym">Chaetodacus latifrons</name>
    <dbReference type="NCBI Taxonomy" id="174628"/>
    <lineage>
        <taxon>Eukaryota</taxon>
        <taxon>Metazoa</taxon>
        <taxon>Ecdysozoa</taxon>
        <taxon>Arthropoda</taxon>
        <taxon>Hexapoda</taxon>
        <taxon>Insecta</taxon>
        <taxon>Pterygota</taxon>
        <taxon>Neoptera</taxon>
        <taxon>Endopterygota</taxon>
        <taxon>Diptera</taxon>
        <taxon>Brachycera</taxon>
        <taxon>Muscomorpha</taxon>
        <taxon>Tephritoidea</taxon>
        <taxon>Tephritidae</taxon>
        <taxon>Bactrocera</taxon>
        <taxon>Bactrocera</taxon>
    </lineage>
</organism>
<comment type="similarity">
    <text evidence="2">Belongs to the SLA2 family.</text>
</comment>
<dbReference type="GO" id="GO:0030864">
    <property type="term" value="C:cortical actin cytoskeleton"/>
    <property type="evidence" value="ECO:0007669"/>
    <property type="project" value="TreeGrafter"/>
</dbReference>
<dbReference type="GO" id="GO:0030136">
    <property type="term" value="C:clathrin-coated vesicle"/>
    <property type="evidence" value="ECO:0007669"/>
    <property type="project" value="TreeGrafter"/>
</dbReference>
<dbReference type="GO" id="GO:0035615">
    <property type="term" value="F:clathrin adaptor activity"/>
    <property type="evidence" value="ECO:0007669"/>
    <property type="project" value="TreeGrafter"/>
</dbReference>
<dbReference type="SUPFAM" id="SSF48464">
    <property type="entry name" value="ENTH/VHS domain"/>
    <property type="match status" value="1"/>
</dbReference>
<feature type="coiled-coil region" evidence="5">
    <location>
        <begin position="806"/>
        <end position="854"/>
    </location>
</feature>
<dbReference type="InterPro" id="IPR002558">
    <property type="entry name" value="ILWEQ_dom"/>
</dbReference>
<dbReference type="SUPFAM" id="SSF109885">
    <property type="entry name" value="I/LWEQ domain"/>
    <property type="match status" value="1"/>
</dbReference>
<keyword evidence="5" id="KW-0175">Coiled coil</keyword>
<dbReference type="GO" id="GO:0006897">
    <property type="term" value="P:endocytosis"/>
    <property type="evidence" value="ECO:0007669"/>
    <property type="project" value="InterPro"/>
</dbReference>
<keyword evidence="3" id="KW-0963">Cytoplasm</keyword>
<dbReference type="GO" id="GO:0051015">
    <property type="term" value="F:actin filament binding"/>
    <property type="evidence" value="ECO:0007669"/>
    <property type="project" value="TreeGrafter"/>
</dbReference>
<evidence type="ECO:0000256" key="1">
    <source>
        <dbReference type="ARBA" id="ARBA00004496"/>
    </source>
</evidence>
<dbReference type="InterPro" id="IPR013809">
    <property type="entry name" value="ENTH"/>
</dbReference>
<accession>A0A0K8U543</accession>
<reference evidence="8" key="1">
    <citation type="submission" date="2015-06" db="EMBL/GenBank/DDBJ databases">
        <authorList>
            <person name="Hoefler B.C."/>
            <person name="Straight P.D."/>
        </authorList>
    </citation>
    <scope>NUCLEOTIDE SEQUENCE</scope>
</reference>